<keyword evidence="2" id="KW-0812">Transmembrane</keyword>
<dbReference type="Proteomes" id="UP001470230">
    <property type="component" value="Unassembled WGS sequence"/>
</dbReference>
<dbReference type="InterPro" id="IPR036770">
    <property type="entry name" value="Ankyrin_rpt-contain_sf"/>
</dbReference>
<evidence type="ECO:0000313" key="6">
    <source>
        <dbReference type="EMBL" id="KAK8852820.1"/>
    </source>
</evidence>
<keyword evidence="7" id="KW-1185">Reference proteome</keyword>
<keyword evidence="1" id="KW-0040">ANK repeat</keyword>
<organism evidence="4 7">
    <name type="scientific">Tritrichomonas musculus</name>
    <dbReference type="NCBI Taxonomy" id="1915356"/>
    <lineage>
        <taxon>Eukaryota</taxon>
        <taxon>Metamonada</taxon>
        <taxon>Parabasalia</taxon>
        <taxon>Tritrichomonadida</taxon>
        <taxon>Tritrichomonadidae</taxon>
        <taxon>Tritrichomonas</taxon>
    </lineage>
</organism>
<keyword evidence="2" id="KW-1133">Transmembrane helix</keyword>
<keyword evidence="2" id="KW-0472">Membrane</keyword>
<dbReference type="EMBL" id="JAPFFF010000234">
    <property type="protein sequence ID" value="KAK8835115.1"/>
    <property type="molecule type" value="Genomic_DNA"/>
</dbReference>
<name>A0ABR2GK99_9EUKA</name>
<gene>
    <name evidence="6" type="ORF">M9Y10_017812</name>
    <name evidence="5" type="ORF">M9Y10_018085</name>
    <name evidence="4" type="ORF">M9Y10_042407</name>
</gene>
<dbReference type="PANTHER" id="PTHR24159">
    <property type="match status" value="1"/>
</dbReference>
<protein>
    <recommendedName>
        <fullName evidence="3">DUF3447 domain-containing protein</fullName>
    </recommendedName>
</protein>
<evidence type="ECO:0000313" key="7">
    <source>
        <dbReference type="Proteomes" id="UP001470230"/>
    </source>
</evidence>
<dbReference type="SUPFAM" id="SSF48403">
    <property type="entry name" value="Ankyrin repeat"/>
    <property type="match status" value="1"/>
</dbReference>
<dbReference type="PROSITE" id="PS50088">
    <property type="entry name" value="ANK_REPEAT"/>
    <property type="match status" value="2"/>
</dbReference>
<sequence>MSLELNKYIESKRKWIDTINNIQAKIFSLDKSNYSQVEETLLQTHFSSSYESTINFLDLVIIAMRSRPRNVDLYKNLLKCFEKTIQRYKINNQSFIKIHPQQPTFFMPSLFENHEDAKKENDNIDNINDELFNIILNDDINKFQYMLSHYDLLVNSTVDIDKTASFSFFPPKTRISFIDLAAYYSSIQIFKFLFLSNADINEETFSYAVFGGCYEIIHILEEKKKLKNQINEKHLIIAIQTHQHDIAEYIINNIGKSDVDYITPEVMSQSIEYYNLDFFVGHINEMVELLKTKGDELKNGDILLSDLFSQLLFDSLRCRHVDILDILLHTPLLNVNIKNEIFEGIQGSIIHAAARMSNHLYMKYILNCDRININSLTHNLDDFLPKTSSSLMYSKGLTALHIAVLRGDIELVKIILQSNGSPNKTNKSNQMDEAVCLNKLNPNVVMPINNETPLHFACRNNSKEIIQILTNDPRVDPNIMRIPKFRFFDGKTPADISLLHFDLVSFKNIKRAGGKMSKQFLFVFIFQVALLLFSISHVTATVFKKANFNLYLTILEVGTILRFCFSSINDDIFDEV</sequence>
<dbReference type="SMART" id="SM00248">
    <property type="entry name" value="ANK"/>
    <property type="match status" value="7"/>
</dbReference>
<evidence type="ECO:0000256" key="1">
    <source>
        <dbReference type="PROSITE-ProRule" id="PRU00023"/>
    </source>
</evidence>
<dbReference type="InterPro" id="IPR002110">
    <property type="entry name" value="Ankyrin_rpt"/>
</dbReference>
<dbReference type="PANTHER" id="PTHR24159:SF5">
    <property type="entry name" value="ANK_REP_REGION DOMAIN-CONTAINING PROTEIN"/>
    <property type="match status" value="1"/>
</dbReference>
<dbReference type="EMBL" id="JAPFFF010000727">
    <property type="protein sequence ID" value="KAK8833675.1"/>
    <property type="molecule type" value="Genomic_DNA"/>
</dbReference>
<dbReference type="Pfam" id="PF12796">
    <property type="entry name" value="Ank_2"/>
    <property type="match status" value="1"/>
</dbReference>
<evidence type="ECO:0000259" key="3">
    <source>
        <dbReference type="Pfam" id="PF11929"/>
    </source>
</evidence>
<dbReference type="EMBL" id="JAPFFF010000023">
    <property type="protein sequence ID" value="KAK8852820.1"/>
    <property type="molecule type" value="Genomic_DNA"/>
</dbReference>
<evidence type="ECO:0000313" key="4">
    <source>
        <dbReference type="EMBL" id="KAK8833675.1"/>
    </source>
</evidence>
<reference evidence="4 7" key="1">
    <citation type="submission" date="2024-04" db="EMBL/GenBank/DDBJ databases">
        <title>Tritrichomonas musculus Genome.</title>
        <authorList>
            <person name="Alves-Ferreira E."/>
            <person name="Grigg M."/>
            <person name="Lorenzi H."/>
            <person name="Galac M."/>
        </authorList>
    </citation>
    <scope>NUCLEOTIDE SEQUENCE [LARGE SCALE GENOMIC DNA]</scope>
    <source>
        <strain evidence="4 7">EAF2021</strain>
    </source>
</reference>
<dbReference type="InterPro" id="IPR020683">
    <property type="entry name" value="DUF3447"/>
</dbReference>
<dbReference type="Gene3D" id="1.25.40.20">
    <property type="entry name" value="Ankyrin repeat-containing domain"/>
    <property type="match status" value="2"/>
</dbReference>
<dbReference type="Pfam" id="PF11929">
    <property type="entry name" value="DUF3447"/>
    <property type="match status" value="1"/>
</dbReference>
<comment type="caution">
    <text evidence="4">The sequence shown here is derived from an EMBL/GenBank/DDBJ whole genome shotgun (WGS) entry which is preliminary data.</text>
</comment>
<feature type="transmembrane region" description="Helical" evidence="2">
    <location>
        <begin position="520"/>
        <end position="542"/>
    </location>
</feature>
<evidence type="ECO:0000256" key="2">
    <source>
        <dbReference type="SAM" id="Phobius"/>
    </source>
</evidence>
<evidence type="ECO:0000313" key="5">
    <source>
        <dbReference type="EMBL" id="KAK8835115.1"/>
    </source>
</evidence>
<feature type="repeat" description="ANK" evidence="1">
    <location>
        <begin position="395"/>
        <end position="427"/>
    </location>
</feature>
<feature type="repeat" description="ANK" evidence="1">
    <location>
        <begin position="449"/>
        <end position="469"/>
    </location>
</feature>
<accession>A0ABR2GK99</accession>
<proteinExistence type="predicted"/>
<dbReference type="PROSITE" id="PS50297">
    <property type="entry name" value="ANK_REP_REGION"/>
    <property type="match status" value="2"/>
</dbReference>
<feature type="domain" description="DUF3447" evidence="3">
    <location>
        <begin position="197"/>
        <end position="279"/>
    </location>
</feature>